<dbReference type="GeneID" id="77729507"/>
<keyword evidence="2" id="KW-1185">Reference proteome</keyword>
<proteinExistence type="predicted"/>
<dbReference type="InterPro" id="IPR045136">
    <property type="entry name" value="Iah1-like"/>
</dbReference>
<dbReference type="EMBL" id="JAKWFO010000008">
    <property type="protein sequence ID" value="KAI9634148.1"/>
    <property type="molecule type" value="Genomic_DNA"/>
</dbReference>
<gene>
    <name evidence="1" type="ORF">MKK02DRAFT_38820</name>
</gene>
<dbReference type="InterPro" id="IPR001087">
    <property type="entry name" value="GDSL"/>
</dbReference>
<evidence type="ECO:0000313" key="2">
    <source>
        <dbReference type="Proteomes" id="UP001164286"/>
    </source>
</evidence>
<organism evidence="1 2">
    <name type="scientific">Dioszegia hungarica</name>
    <dbReference type="NCBI Taxonomy" id="4972"/>
    <lineage>
        <taxon>Eukaryota</taxon>
        <taxon>Fungi</taxon>
        <taxon>Dikarya</taxon>
        <taxon>Basidiomycota</taxon>
        <taxon>Agaricomycotina</taxon>
        <taxon>Tremellomycetes</taxon>
        <taxon>Tremellales</taxon>
        <taxon>Bulleribasidiaceae</taxon>
        <taxon>Dioszegia</taxon>
    </lineage>
</organism>
<dbReference type="Gene3D" id="3.40.50.1110">
    <property type="entry name" value="SGNH hydrolase"/>
    <property type="match status" value="1"/>
</dbReference>
<dbReference type="Pfam" id="PF00657">
    <property type="entry name" value="Lipase_GDSL"/>
    <property type="match status" value="1"/>
</dbReference>
<dbReference type="PANTHER" id="PTHR14209:SF19">
    <property type="entry name" value="ISOAMYL ACETATE-HYDROLYZING ESTERASE 1 HOMOLOG"/>
    <property type="match status" value="1"/>
</dbReference>
<reference evidence="1" key="1">
    <citation type="journal article" date="2022" name="G3 (Bethesda)">
        <title>High quality genome of the basidiomycete yeast Dioszegia hungarica PDD-24b-2 isolated from cloud water.</title>
        <authorList>
            <person name="Jarrige D."/>
            <person name="Haridas S."/>
            <person name="Bleykasten-Grosshans C."/>
            <person name="Joly M."/>
            <person name="Nadalig T."/>
            <person name="Sancelme M."/>
            <person name="Vuilleumier S."/>
            <person name="Grigoriev I.V."/>
            <person name="Amato P."/>
            <person name="Bringel F."/>
        </authorList>
    </citation>
    <scope>NUCLEOTIDE SEQUENCE</scope>
    <source>
        <strain evidence="1">PDD-24b-2</strain>
    </source>
</reference>
<accession>A0AA38H4S9</accession>
<dbReference type="SUPFAM" id="SSF52266">
    <property type="entry name" value="SGNH hydrolase"/>
    <property type="match status" value="1"/>
</dbReference>
<dbReference type="GO" id="GO:0016788">
    <property type="term" value="F:hydrolase activity, acting on ester bonds"/>
    <property type="evidence" value="ECO:0007669"/>
    <property type="project" value="InterPro"/>
</dbReference>
<evidence type="ECO:0008006" key="3">
    <source>
        <dbReference type="Google" id="ProtNLM"/>
    </source>
</evidence>
<dbReference type="RefSeq" id="XP_052943925.1">
    <property type="nucleotide sequence ID" value="XM_053090302.1"/>
</dbReference>
<evidence type="ECO:0000313" key="1">
    <source>
        <dbReference type="EMBL" id="KAI9634148.1"/>
    </source>
</evidence>
<dbReference type="InterPro" id="IPR036514">
    <property type="entry name" value="SGNH_hydro_sf"/>
</dbReference>
<protein>
    <recommendedName>
        <fullName evidence="3">SGNH hydrolase-type esterase domain-containing protein</fullName>
    </recommendedName>
</protein>
<dbReference type="AlphaFoldDB" id="A0AA38H4S9"/>
<name>A0AA38H4S9_9TREE</name>
<dbReference type="PANTHER" id="PTHR14209">
    <property type="entry name" value="ISOAMYL ACETATE-HYDROLYZING ESTERASE 1"/>
    <property type="match status" value="1"/>
</dbReference>
<sequence length="227" mass="25157">MHSLLVLMDEMLAKKEHAATSPVIRMVTIWLGANDAILPTEPGAVPLNEFTSNLNAMLVALTSASSPYAAADTPLSIILITPGPCWPGMFEPDTGRDEWCIPENMKMYRDAVLKVGAEWKMKEEADPRSPKWMIETVDAWGDLVNAAGGEGEGLRPYFTDGIHFSSKGYSVLWEGIAKVIQTKFAGRGLDWEVERDLPKRVPASEDVDWKRPQSVIEGMKLPKFRLA</sequence>
<dbReference type="Proteomes" id="UP001164286">
    <property type="component" value="Unassembled WGS sequence"/>
</dbReference>
<comment type="caution">
    <text evidence="1">The sequence shown here is derived from an EMBL/GenBank/DDBJ whole genome shotgun (WGS) entry which is preliminary data.</text>
</comment>